<evidence type="ECO:0000256" key="10">
    <source>
        <dbReference type="SAM" id="Coils"/>
    </source>
</evidence>
<feature type="coiled-coil region" evidence="10">
    <location>
        <begin position="295"/>
        <end position="353"/>
    </location>
</feature>
<keyword evidence="10" id="KW-0175">Coiled coil</keyword>
<evidence type="ECO:0000256" key="7">
    <source>
        <dbReference type="ARBA" id="ARBA00023204"/>
    </source>
</evidence>
<dbReference type="SUPFAM" id="SSF52540">
    <property type="entry name" value="P-loop containing nucleoside triphosphate hydrolases"/>
    <property type="match status" value="1"/>
</dbReference>
<dbReference type="OrthoDB" id="9806954at2"/>
<dbReference type="FunFam" id="3.40.50.300:FF:000319">
    <property type="entry name" value="DNA repair protein RecN"/>
    <property type="match status" value="1"/>
</dbReference>
<feature type="domain" description="RecF/RecN/SMC N-terminal" evidence="11">
    <location>
        <begin position="1"/>
        <end position="507"/>
    </location>
</feature>
<dbReference type="EMBL" id="CP040871">
    <property type="protein sequence ID" value="QDA56004.1"/>
    <property type="molecule type" value="Genomic_DNA"/>
</dbReference>
<dbReference type="Pfam" id="PF02463">
    <property type="entry name" value="SMC_N"/>
    <property type="match status" value="1"/>
</dbReference>
<keyword evidence="7 9" id="KW-0234">DNA repair</keyword>
<organism evidence="12 13">
    <name type="scientific">Thermomonas aquatica</name>
    <dbReference type="NCBI Taxonomy" id="2202149"/>
    <lineage>
        <taxon>Bacteria</taxon>
        <taxon>Pseudomonadati</taxon>
        <taxon>Pseudomonadota</taxon>
        <taxon>Gammaproteobacteria</taxon>
        <taxon>Lysobacterales</taxon>
        <taxon>Lysobacteraceae</taxon>
        <taxon>Thermomonas</taxon>
    </lineage>
</organism>
<reference evidence="12 13" key="1">
    <citation type="submission" date="2019-06" db="EMBL/GenBank/DDBJ databases">
        <title>Thermomonas aquatica sp. nov., isolated from an industrial wastewater treatment plant.</title>
        <authorList>
            <person name="Jeon J.H."/>
            <person name="Park D.-S."/>
        </authorList>
    </citation>
    <scope>NUCLEOTIDE SEQUENCE [LARGE SCALE GENOMIC DNA]</scope>
    <source>
        <strain evidence="12 13">SY21</strain>
    </source>
</reference>
<dbReference type="CDD" id="cd03241">
    <property type="entry name" value="ABC_RecN"/>
    <property type="match status" value="2"/>
</dbReference>
<evidence type="ECO:0000256" key="3">
    <source>
        <dbReference type="ARBA" id="ARBA00021315"/>
    </source>
</evidence>
<dbReference type="GO" id="GO:0005524">
    <property type="term" value="F:ATP binding"/>
    <property type="evidence" value="ECO:0007669"/>
    <property type="project" value="UniProtKB-KW"/>
</dbReference>
<evidence type="ECO:0000259" key="11">
    <source>
        <dbReference type="Pfam" id="PF02463"/>
    </source>
</evidence>
<name>A0A5B7ZL88_9GAMM</name>
<comment type="function">
    <text evidence="1 9">May be involved in recombinational repair of damaged DNA.</text>
</comment>
<keyword evidence="13" id="KW-1185">Reference proteome</keyword>
<dbReference type="InterPro" id="IPR003395">
    <property type="entry name" value="RecF/RecN/SMC_N"/>
</dbReference>
<dbReference type="PANTHER" id="PTHR11059:SF0">
    <property type="entry name" value="DNA REPAIR PROTEIN RECN"/>
    <property type="match status" value="1"/>
</dbReference>
<dbReference type="AlphaFoldDB" id="A0A5B7ZL88"/>
<dbReference type="GO" id="GO:0006310">
    <property type="term" value="P:DNA recombination"/>
    <property type="evidence" value="ECO:0007669"/>
    <property type="project" value="InterPro"/>
</dbReference>
<keyword evidence="5 9" id="KW-0227">DNA damage</keyword>
<dbReference type="Proteomes" id="UP000308149">
    <property type="component" value="Chromosome"/>
</dbReference>
<keyword evidence="6" id="KW-0067">ATP-binding</keyword>
<evidence type="ECO:0000313" key="13">
    <source>
        <dbReference type="Proteomes" id="UP000308149"/>
    </source>
</evidence>
<evidence type="ECO:0000313" key="12">
    <source>
        <dbReference type="EMBL" id="QDA56004.1"/>
    </source>
</evidence>
<dbReference type="NCBIfam" id="TIGR00634">
    <property type="entry name" value="recN"/>
    <property type="match status" value="1"/>
</dbReference>
<dbReference type="KEGG" id="thes:FHQ07_01040"/>
<protein>
    <recommendedName>
        <fullName evidence="3 9">DNA repair protein RecN</fullName>
    </recommendedName>
    <alternativeName>
        <fullName evidence="8 9">Recombination protein N</fullName>
    </alternativeName>
</protein>
<evidence type="ECO:0000256" key="4">
    <source>
        <dbReference type="ARBA" id="ARBA00022741"/>
    </source>
</evidence>
<evidence type="ECO:0000256" key="9">
    <source>
        <dbReference type="PIRNR" id="PIRNR003128"/>
    </source>
</evidence>
<dbReference type="FunFam" id="3.40.50.300:FF:000356">
    <property type="entry name" value="DNA repair protein RecN"/>
    <property type="match status" value="1"/>
</dbReference>
<dbReference type="GO" id="GO:0043590">
    <property type="term" value="C:bacterial nucleoid"/>
    <property type="evidence" value="ECO:0007669"/>
    <property type="project" value="TreeGrafter"/>
</dbReference>
<evidence type="ECO:0000256" key="6">
    <source>
        <dbReference type="ARBA" id="ARBA00022840"/>
    </source>
</evidence>
<dbReference type="InterPro" id="IPR004604">
    <property type="entry name" value="DNA_recomb/repair_RecN"/>
</dbReference>
<keyword evidence="4" id="KW-0547">Nucleotide-binding</keyword>
<gene>
    <name evidence="12" type="primary">recN</name>
    <name evidence="12" type="ORF">FHQ07_01040</name>
</gene>
<dbReference type="PIRSF" id="PIRSF003128">
    <property type="entry name" value="RecN"/>
    <property type="match status" value="1"/>
</dbReference>
<evidence type="ECO:0000256" key="5">
    <source>
        <dbReference type="ARBA" id="ARBA00022763"/>
    </source>
</evidence>
<comment type="similarity">
    <text evidence="2 9">Belongs to the RecN family.</text>
</comment>
<dbReference type="GO" id="GO:0009432">
    <property type="term" value="P:SOS response"/>
    <property type="evidence" value="ECO:0007669"/>
    <property type="project" value="UniProtKB-ARBA"/>
</dbReference>
<proteinExistence type="inferred from homology"/>
<accession>A0A5B7ZL88</accession>
<evidence type="ECO:0000256" key="2">
    <source>
        <dbReference type="ARBA" id="ARBA00009441"/>
    </source>
</evidence>
<dbReference type="Gene3D" id="3.40.50.300">
    <property type="entry name" value="P-loop containing nucleotide triphosphate hydrolases"/>
    <property type="match status" value="2"/>
</dbReference>
<dbReference type="PANTHER" id="PTHR11059">
    <property type="entry name" value="DNA REPAIR PROTEIN RECN"/>
    <property type="match status" value="1"/>
</dbReference>
<dbReference type="NCBIfam" id="NF008121">
    <property type="entry name" value="PRK10869.1"/>
    <property type="match status" value="1"/>
</dbReference>
<dbReference type="InterPro" id="IPR027417">
    <property type="entry name" value="P-loop_NTPase"/>
</dbReference>
<evidence type="ECO:0000256" key="8">
    <source>
        <dbReference type="ARBA" id="ARBA00033408"/>
    </source>
</evidence>
<dbReference type="GO" id="GO:0006281">
    <property type="term" value="P:DNA repair"/>
    <property type="evidence" value="ECO:0007669"/>
    <property type="project" value="UniProtKB-KW"/>
</dbReference>
<evidence type="ECO:0000256" key="1">
    <source>
        <dbReference type="ARBA" id="ARBA00003618"/>
    </source>
</evidence>
<dbReference type="RefSeq" id="WP_139714899.1">
    <property type="nucleotide sequence ID" value="NZ_CP040871.1"/>
</dbReference>
<sequence length="552" mass="58633">MLSRLSIRDFAVVAHAELEFGAGLTVISGETGAGKSLLVDALGFLCGARADAGAVRHGAERAELEAGFSLADCPAARDWLREAELDDGDDCQLRRTLRADGGSRAWINGRAASIGQLAELAALLVEIHGQHEQQALLSRATQTQLLDAYAQHPALLAATRESALRWRGLRDERDALLARGDVTERKAWLAHQLDELQAETLEPGALAELDASHRRHAHAASLIAACEQALQRLGGDEALAPQLQRLRAGLQREAGNEPRLDEVDAMLDSAAIQLDEALGLLERIRGDLDLDPEALQEIEQRLVRVQDLARKHRVAPDRLAAHRDALALELESLADADQRLQRLDRDIASALSDWDAAATRLGASRRRAGDALAQAVETLIAELGMEGGRIEVALEATADPHAPDANGAERADFLVSANAGQLPRPLRKVASGGELSRLSLAIEVATLGLDAVPTMVFDEVDSGIGGAVAAAVGAKLRALGDTRQVLCVTHQPQVAAAGHAQYRVSKAARDGITQSSVEVLDAAGRIGEIARMLGGAQVTREAQAAAKRLLGL</sequence>